<feature type="region of interest" description="Disordered" evidence="1">
    <location>
        <begin position="64"/>
        <end position="117"/>
    </location>
</feature>
<keyword evidence="3" id="KW-1185">Reference proteome</keyword>
<sequence length="117" mass="13042">MPTRCLADVPQTEDGMFFKNKKRKEEEIFLGEMALPDLWRIHVRGKGAGRGDSAPMCTGVPGCASDDAVPSAEGRWRGNRGGDRQPTRKTKACPSRVSWQRQEPRREEQTKTGAPDD</sequence>
<evidence type="ECO:0000256" key="1">
    <source>
        <dbReference type="SAM" id="MobiDB-lite"/>
    </source>
</evidence>
<name>A0AAD7X1M7_9TELE</name>
<proteinExistence type="predicted"/>
<gene>
    <name evidence="2" type="ORF">AAFF_G00226790</name>
</gene>
<feature type="compositionally biased region" description="Basic and acidic residues" evidence="1">
    <location>
        <begin position="74"/>
        <end position="86"/>
    </location>
</feature>
<organism evidence="2 3">
    <name type="scientific">Aldrovandia affinis</name>
    <dbReference type="NCBI Taxonomy" id="143900"/>
    <lineage>
        <taxon>Eukaryota</taxon>
        <taxon>Metazoa</taxon>
        <taxon>Chordata</taxon>
        <taxon>Craniata</taxon>
        <taxon>Vertebrata</taxon>
        <taxon>Euteleostomi</taxon>
        <taxon>Actinopterygii</taxon>
        <taxon>Neopterygii</taxon>
        <taxon>Teleostei</taxon>
        <taxon>Notacanthiformes</taxon>
        <taxon>Halosauridae</taxon>
        <taxon>Aldrovandia</taxon>
    </lineage>
</organism>
<protein>
    <submittedName>
        <fullName evidence="2">Uncharacterized protein</fullName>
    </submittedName>
</protein>
<dbReference type="EMBL" id="JAINUG010000003">
    <property type="protein sequence ID" value="KAJ8417836.1"/>
    <property type="molecule type" value="Genomic_DNA"/>
</dbReference>
<accession>A0AAD7X1M7</accession>
<dbReference type="AlphaFoldDB" id="A0AAD7X1M7"/>
<evidence type="ECO:0000313" key="2">
    <source>
        <dbReference type="EMBL" id="KAJ8417836.1"/>
    </source>
</evidence>
<evidence type="ECO:0000313" key="3">
    <source>
        <dbReference type="Proteomes" id="UP001221898"/>
    </source>
</evidence>
<comment type="caution">
    <text evidence="2">The sequence shown here is derived from an EMBL/GenBank/DDBJ whole genome shotgun (WGS) entry which is preliminary data.</text>
</comment>
<dbReference type="Proteomes" id="UP001221898">
    <property type="component" value="Unassembled WGS sequence"/>
</dbReference>
<reference evidence="2" key="1">
    <citation type="journal article" date="2023" name="Science">
        <title>Genome structures resolve the early diversification of teleost fishes.</title>
        <authorList>
            <person name="Parey E."/>
            <person name="Louis A."/>
            <person name="Montfort J."/>
            <person name="Bouchez O."/>
            <person name="Roques C."/>
            <person name="Iampietro C."/>
            <person name="Lluch J."/>
            <person name="Castinel A."/>
            <person name="Donnadieu C."/>
            <person name="Desvignes T."/>
            <person name="Floi Bucao C."/>
            <person name="Jouanno E."/>
            <person name="Wen M."/>
            <person name="Mejri S."/>
            <person name="Dirks R."/>
            <person name="Jansen H."/>
            <person name="Henkel C."/>
            <person name="Chen W.J."/>
            <person name="Zahm M."/>
            <person name="Cabau C."/>
            <person name="Klopp C."/>
            <person name="Thompson A.W."/>
            <person name="Robinson-Rechavi M."/>
            <person name="Braasch I."/>
            <person name="Lecointre G."/>
            <person name="Bobe J."/>
            <person name="Postlethwait J.H."/>
            <person name="Berthelot C."/>
            <person name="Roest Crollius H."/>
            <person name="Guiguen Y."/>
        </authorList>
    </citation>
    <scope>NUCLEOTIDE SEQUENCE</scope>
    <source>
        <strain evidence="2">NC1722</strain>
    </source>
</reference>